<evidence type="ECO:0000256" key="3">
    <source>
        <dbReference type="ARBA" id="ARBA00022722"/>
    </source>
</evidence>
<sequence length="69" mass="7815">MSPRQVPKNSKELTVLAEKAGFILSRQRGSHMIFYHEKGVRLTIPHHGTKILHPKIVKSILKDIESVST</sequence>
<protein>
    <recommendedName>
        <fullName evidence="10">YcfA family protein</fullName>
    </recommendedName>
</protein>
<evidence type="ECO:0000313" key="9">
    <source>
        <dbReference type="Proteomes" id="UP000034656"/>
    </source>
</evidence>
<dbReference type="SUPFAM" id="SSF54786">
    <property type="entry name" value="YcfA/nrd intein domain"/>
    <property type="match status" value="1"/>
</dbReference>
<gene>
    <name evidence="8" type="ORF">UT51_C0005G0061</name>
</gene>
<evidence type="ECO:0000256" key="1">
    <source>
        <dbReference type="ARBA" id="ARBA00006620"/>
    </source>
</evidence>
<name>A0A837HRS0_9BACT</name>
<dbReference type="AlphaFoldDB" id="A0A837HRS0"/>
<keyword evidence="7" id="KW-0346">Stress response</keyword>
<keyword evidence="3" id="KW-0540">Nuclease</keyword>
<dbReference type="Gene3D" id="3.30.920.30">
    <property type="entry name" value="Hypothetical protein"/>
    <property type="match status" value="1"/>
</dbReference>
<evidence type="ECO:0000313" key="8">
    <source>
        <dbReference type="EMBL" id="KKR20328.1"/>
    </source>
</evidence>
<evidence type="ECO:0000256" key="4">
    <source>
        <dbReference type="ARBA" id="ARBA00022759"/>
    </source>
</evidence>
<evidence type="ECO:0008006" key="10">
    <source>
        <dbReference type="Google" id="ProtNLM"/>
    </source>
</evidence>
<organism evidence="8 9">
    <name type="scientific">Candidatus Nomurabacteria bacterium GW2011_GWC2_39_41</name>
    <dbReference type="NCBI Taxonomy" id="1618754"/>
    <lineage>
        <taxon>Bacteria</taxon>
        <taxon>Candidatus Nomuraibacteriota</taxon>
    </lineage>
</organism>
<keyword evidence="2" id="KW-1277">Toxin-antitoxin system</keyword>
<proteinExistence type="inferred from homology"/>
<dbReference type="EMBL" id="LBXB01000005">
    <property type="protein sequence ID" value="KKR20328.1"/>
    <property type="molecule type" value="Genomic_DNA"/>
</dbReference>
<dbReference type="GO" id="GO:0016787">
    <property type="term" value="F:hydrolase activity"/>
    <property type="evidence" value="ECO:0007669"/>
    <property type="project" value="UniProtKB-KW"/>
</dbReference>
<dbReference type="GO" id="GO:0003729">
    <property type="term" value="F:mRNA binding"/>
    <property type="evidence" value="ECO:0007669"/>
    <property type="project" value="InterPro"/>
</dbReference>
<dbReference type="Pfam" id="PF07927">
    <property type="entry name" value="HicA_toxin"/>
    <property type="match status" value="1"/>
</dbReference>
<comment type="similarity">
    <text evidence="1">Belongs to the HicA mRNA interferase family.</text>
</comment>
<comment type="caution">
    <text evidence="8">The sequence shown here is derived from an EMBL/GenBank/DDBJ whole genome shotgun (WGS) entry which is preliminary data.</text>
</comment>
<evidence type="ECO:0000256" key="6">
    <source>
        <dbReference type="ARBA" id="ARBA00022884"/>
    </source>
</evidence>
<keyword evidence="6" id="KW-0694">RNA-binding</keyword>
<evidence type="ECO:0000256" key="5">
    <source>
        <dbReference type="ARBA" id="ARBA00022801"/>
    </source>
</evidence>
<keyword evidence="4" id="KW-0255">Endonuclease</keyword>
<keyword evidence="5" id="KW-0378">Hydrolase</keyword>
<dbReference type="Proteomes" id="UP000034656">
    <property type="component" value="Unassembled WGS sequence"/>
</dbReference>
<reference evidence="8 9" key="1">
    <citation type="journal article" date="2015" name="Nature">
        <title>rRNA introns, odd ribosomes, and small enigmatic genomes across a large radiation of phyla.</title>
        <authorList>
            <person name="Brown C.T."/>
            <person name="Hug L.A."/>
            <person name="Thomas B.C."/>
            <person name="Sharon I."/>
            <person name="Castelle C.J."/>
            <person name="Singh A."/>
            <person name="Wilkins M.J."/>
            <person name="Williams K.H."/>
            <person name="Banfield J.F."/>
        </authorList>
    </citation>
    <scope>NUCLEOTIDE SEQUENCE [LARGE SCALE GENOMIC DNA]</scope>
</reference>
<evidence type="ECO:0000256" key="7">
    <source>
        <dbReference type="ARBA" id="ARBA00023016"/>
    </source>
</evidence>
<dbReference type="InterPro" id="IPR038570">
    <property type="entry name" value="HicA_sf"/>
</dbReference>
<evidence type="ECO:0000256" key="2">
    <source>
        <dbReference type="ARBA" id="ARBA00022649"/>
    </source>
</evidence>
<dbReference type="InterPro" id="IPR012933">
    <property type="entry name" value="HicA_mRNA_interferase"/>
</dbReference>
<dbReference type="GO" id="GO:0004519">
    <property type="term" value="F:endonuclease activity"/>
    <property type="evidence" value="ECO:0007669"/>
    <property type="project" value="UniProtKB-KW"/>
</dbReference>
<accession>A0A837HRS0</accession>